<keyword evidence="2" id="KW-1185">Reference proteome</keyword>
<sequence>MVSILATFSAVAMALNGLILPIILDSVLPASTDRNRSFSYEPEIGFKFLSFSANSIENSTIYYGLCENQYSEQNTCIMRRVHANFWGVSPRVDECNVTLRSEPGDYVVPNDVRQRQNLTHEQVQNPVFSLANELIGICGRHNYDTIKCTQFKLGDKEINWFSVINVDQGQVPAIYNLPRDEGILNYMKYNTDNKPDFSSHRYLLKIGLDGKVKQFVKPDLQCPLAVAYNFQKIFEDSRGNYCTSFAYIQYDDSLYKHPIPHLKFQSNCFEPKDFKNPPVSKQKIEGK</sequence>
<gene>
    <name evidence="1" type="ORF">TKK_008814</name>
</gene>
<evidence type="ECO:0000313" key="1">
    <source>
        <dbReference type="EMBL" id="KAL3397241.1"/>
    </source>
</evidence>
<dbReference type="EMBL" id="JBJJXI010000066">
    <property type="protein sequence ID" value="KAL3397241.1"/>
    <property type="molecule type" value="Genomic_DNA"/>
</dbReference>
<protein>
    <submittedName>
        <fullName evidence="1">Uncharacterized protein</fullName>
    </submittedName>
</protein>
<dbReference type="AlphaFoldDB" id="A0ABD2WXK6"/>
<reference evidence="1 2" key="1">
    <citation type="journal article" date="2024" name="bioRxiv">
        <title>A reference genome for Trichogramma kaykai: A tiny desert-dwelling parasitoid wasp with competing sex-ratio distorters.</title>
        <authorList>
            <person name="Culotta J."/>
            <person name="Lindsey A.R."/>
        </authorList>
    </citation>
    <scope>NUCLEOTIDE SEQUENCE [LARGE SCALE GENOMIC DNA]</scope>
    <source>
        <strain evidence="1 2">KSX58</strain>
    </source>
</reference>
<comment type="caution">
    <text evidence="1">The sequence shown here is derived from an EMBL/GenBank/DDBJ whole genome shotgun (WGS) entry which is preliminary data.</text>
</comment>
<accession>A0ABD2WXK6</accession>
<evidence type="ECO:0000313" key="2">
    <source>
        <dbReference type="Proteomes" id="UP001627154"/>
    </source>
</evidence>
<name>A0ABD2WXK6_9HYME</name>
<dbReference type="Proteomes" id="UP001627154">
    <property type="component" value="Unassembled WGS sequence"/>
</dbReference>
<organism evidence="1 2">
    <name type="scientific">Trichogramma kaykai</name>
    <dbReference type="NCBI Taxonomy" id="54128"/>
    <lineage>
        <taxon>Eukaryota</taxon>
        <taxon>Metazoa</taxon>
        <taxon>Ecdysozoa</taxon>
        <taxon>Arthropoda</taxon>
        <taxon>Hexapoda</taxon>
        <taxon>Insecta</taxon>
        <taxon>Pterygota</taxon>
        <taxon>Neoptera</taxon>
        <taxon>Endopterygota</taxon>
        <taxon>Hymenoptera</taxon>
        <taxon>Apocrita</taxon>
        <taxon>Proctotrupomorpha</taxon>
        <taxon>Chalcidoidea</taxon>
        <taxon>Trichogrammatidae</taxon>
        <taxon>Trichogramma</taxon>
    </lineage>
</organism>
<proteinExistence type="predicted"/>